<reference evidence="1 2" key="1">
    <citation type="submission" date="2009-01" db="EMBL/GenBank/DDBJ databases">
        <authorList>
            <person name="Qin X."/>
            <person name="Bachman B."/>
            <person name="Battles P."/>
            <person name="Bell A."/>
            <person name="Bess C."/>
            <person name="Bickham C."/>
            <person name="Chaboub L."/>
            <person name="Chen D."/>
            <person name="Coyle M."/>
            <person name="Deiros D.R."/>
            <person name="Dinh H."/>
            <person name="Forbes L."/>
            <person name="Fowler G."/>
            <person name="Francisco L."/>
            <person name="Fu Q."/>
            <person name="Gubbala S."/>
            <person name="Hale W."/>
            <person name="Han Y."/>
            <person name="Hemphill L."/>
            <person name="Highlander S.K."/>
            <person name="Hirani K."/>
            <person name="Hogues M."/>
            <person name="Jackson L."/>
            <person name="Jakkamsetti A."/>
            <person name="Javaid M."/>
            <person name="Jiang H."/>
            <person name="Korchina V."/>
            <person name="Kovar C."/>
            <person name="Lara F."/>
            <person name="Lee S."/>
            <person name="Mata R."/>
            <person name="Mathew T."/>
            <person name="Moen C."/>
            <person name="Morales K."/>
            <person name="Munidasa M."/>
            <person name="Nazareth L."/>
            <person name="Ngo R."/>
            <person name="Nguyen L."/>
            <person name="Okwuonu G."/>
            <person name="Ongeri F."/>
            <person name="Patil S."/>
            <person name="Petrosino J."/>
            <person name="Pham C."/>
            <person name="Pham P."/>
            <person name="Pu L.-L."/>
            <person name="Puazo M."/>
            <person name="Raj R."/>
            <person name="Reid J."/>
            <person name="Rouhana J."/>
            <person name="Saada N."/>
            <person name="Shang Y."/>
            <person name="Simmons D."/>
            <person name="Thornton R."/>
            <person name="Warren J."/>
            <person name="Weissenberger G."/>
            <person name="Zhang J."/>
            <person name="Zhang L."/>
            <person name="Zhou C."/>
            <person name="Zhu D."/>
            <person name="Muzny D."/>
            <person name="Worley K."/>
            <person name="Gibbs R."/>
        </authorList>
    </citation>
    <scope>NUCLEOTIDE SEQUENCE [LARGE SCALE GENOMIC DNA]</scope>
    <source>
        <strain evidence="1 2">ATCC 33300</strain>
    </source>
</reference>
<sequence>MPATNIFFCFFTGISIQQTFGQDNFTDRSPGFAEFLPLLI</sequence>
<proteinExistence type="predicted"/>
<dbReference type="Proteomes" id="UP000006241">
    <property type="component" value="Unassembled WGS sequence"/>
</dbReference>
<protein>
    <submittedName>
        <fullName evidence="1">Uncharacterized protein</fullName>
    </submittedName>
</protein>
<gene>
    <name evidence="1" type="ORF">HMPREF0765_4038</name>
</gene>
<name>C2G382_SPHSI</name>
<organism evidence="1 2">
    <name type="scientific">Sphingobacterium spiritivorum ATCC 33300</name>
    <dbReference type="NCBI Taxonomy" id="525372"/>
    <lineage>
        <taxon>Bacteria</taxon>
        <taxon>Pseudomonadati</taxon>
        <taxon>Bacteroidota</taxon>
        <taxon>Sphingobacteriia</taxon>
        <taxon>Sphingobacteriales</taxon>
        <taxon>Sphingobacteriaceae</taxon>
        <taxon>Sphingobacterium</taxon>
    </lineage>
</organism>
<evidence type="ECO:0000313" key="1">
    <source>
        <dbReference type="EMBL" id="EEI90451.1"/>
    </source>
</evidence>
<dbReference type="AlphaFoldDB" id="C2G382"/>
<comment type="caution">
    <text evidence="1">The sequence shown here is derived from an EMBL/GenBank/DDBJ whole genome shotgun (WGS) entry which is preliminary data.</text>
</comment>
<evidence type="ECO:0000313" key="2">
    <source>
        <dbReference type="Proteomes" id="UP000006241"/>
    </source>
</evidence>
<dbReference type="HOGENOM" id="CLU_3296691_0_0_10"/>
<dbReference type="EMBL" id="ACHB01000091">
    <property type="protein sequence ID" value="EEI90451.1"/>
    <property type="molecule type" value="Genomic_DNA"/>
</dbReference>
<accession>C2G382</accession>